<organism evidence="3 4">
    <name type="scientific">Arthrobacter citreus</name>
    <dbReference type="NCBI Taxonomy" id="1670"/>
    <lineage>
        <taxon>Bacteria</taxon>
        <taxon>Bacillati</taxon>
        <taxon>Actinomycetota</taxon>
        <taxon>Actinomycetes</taxon>
        <taxon>Micrococcales</taxon>
        <taxon>Micrococcaceae</taxon>
        <taxon>Arthrobacter</taxon>
    </lineage>
</organism>
<dbReference type="Proteomes" id="UP001448858">
    <property type="component" value="Chromosome"/>
</dbReference>
<accession>A0ABZ2ZU02</accession>
<feature type="compositionally biased region" description="Polar residues" evidence="1">
    <location>
        <begin position="48"/>
        <end position="76"/>
    </location>
</feature>
<keyword evidence="4" id="KW-1185">Reference proteome</keyword>
<dbReference type="RefSeq" id="WP_342023311.1">
    <property type="nucleotide sequence ID" value="NZ_CP151657.1"/>
</dbReference>
<dbReference type="EMBL" id="CP151657">
    <property type="protein sequence ID" value="WZP15658.1"/>
    <property type="molecule type" value="Genomic_DNA"/>
</dbReference>
<evidence type="ECO:0008006" key="5">
    <source>
        <dbReference type="Google" id="ProtNLM"/>
    </source>
</evidence>
<evidence type="ECO:0000256" key="2">
    <source>
        <dbReference type="SAM" id="SignalP"/>
    </source>
</evidence>
<proteinExistence type="predicted"/>
<evidence type="ECO:0000313" key="4">
    <source>
        <dbReference type="Proteomes" id="UP001448858"/>
    </source>
</evidence>
<reference evidence="3 4" key="1">
    <citation type="submission" date="2024-04" db="EMBL/GenBank/DDBJ databases">
        <title>Arthrobacter sp. from Plains bison fecal sample.</title>
        <authorList>
            <person name="Ruzzini A."/>
        </authorList>
    </citation>
    <scope>NUCLEOTIDE SEQUENCE [LARGE SCALE GENOMIC DNA]</scope>
    <source>
        <strain evidence="3 4">EINP1</strain>
    </source>
</reference>
<feature type="region of interest" description="Disordered" evidence="1">
    <location>
        <begin position="18"/>
        <end position="77"/>
    </location>
</feature>
<evidence type="ECO:0000313" key="3">
    <source>
        <dbReference type="EMBL" id="WZP15658.1"/>
    </source>
</evidence>
<name>A0ABZ2ZU02_9MICC</name>
<protein>
    <recommendedName>
        <fullName evidence="5">Lipoprotein</fullName>
    </recommendedName>
</protein>
<evidence type="ECO:0000256" key="1">
    <source>
        <dbReference type="SAM" id="MobiDB-lite"/>
    </source>
</evidence>
<keyword evidence="2" id="KW-0732">Signal</keyword>
<sequence length="213" mass="21601">MALTGLSLAALLALGGCGQEAASPTAQSPDAASSSSPESPDTAGESAAGTSANSPEPTEHTGATPSAPDPTSLTEDQMTDLLQLHAQLKTDLGDEYSDAWIEDGQLHVAVTTPEAEAVVSGAGAIPAKTEFSDQQLREAADAFKAWLGTDAAPQVQLHWLATNGRTGSINVRVPAEQVQPLNDAVAQQQPTGAVKVIVEESSGPATPLGTNAP</sequence>
<feature type="chain" id="PRO_5046096144" description="Lipoprotein" evidence="2">
    <location>
        <begin position="22"/>
        <end position="213"/>
    </location>
</feature>
<feature type="compositionally biased region" description="Low complexity" evidence="1">
    <location>
        <begin position="18"/>
        <end position="43"/>
    </location>
</feature>
<gene>
    <name evidence="3" type="ORF">AAE021_16140</name>
</gene>
<feature type="signal peptide" evidence="2">
    <location>
        <begin position="1"/>
        <end position="21"/>
    </location>
</feature>